<dbReference type="PANTHER" id="PTHR30055:SF200">
    <property type="entry name" value="HTH-TYPE TRANSCRIPTIONAL REPRESSOR BDCR"/>
    <property type="match status" value="1"/>
</dbReference>
<dbReference type="EMBL" id="CP011058">
    <property type="protein sequence ID" value="AJY74119.1"/>
    <property type="molecule type" value="Genomic_DNA"/>
</dbReference>
<dbReference type="AlphaFoldDB" id="A0A0D5NFI2"/>
<dbReference type="PROSITE" id="PS50977">
    <property type="entry name" value="HTH_TETR_2"/>
    <property type="match status" value="1"/>
</dbReference>
<dbReference type="InterPro" id="IPR036271">
    <property type="entry name" value="Tet_transcr_reg_TetR-rel_C_sf"/>
</dbReference>
<evidence type="ECO:0000259" key="3">
    <source>
        <dbReference type="PROSITE" id="PS50977"/>
    </source>
</evidence>
<dbReference type="InterPro" id="IPR001647">
    <property type="entry name" value="HTH_TetR"/>
</dbReference>
<reference evidence="5" key="2">
    <citation type="submission" date="2015-03" db="EMBL/GenBank/DDBJ databases">
        <title>Genome sequence of Paenibacillus beijingensis strain DSM 24997T.</title>
        <authorList>
            <person name="Kwak Y."/>
            <person name="Shin J.-H."/>
        </authorList>
    </citation>
    <scope>NUCLEOTIDE SEQUENCE [LARGE SCALE GENOMIC DNA]</scope>
    <source>
        <strain evidence="5">DSM 24997</strain>
    </source>
</reference>
<evidence type="ECO:0000313" key="4">
    <source>
        <dbReference type="EMBL" id="AJY74119.1"/>
    </source>
</evidence>
<dbReference type="GO" id="GO:0000976">
    <property type="term" value="F:transcription cis-regulatory region binding"/>
    <property type="evidence" value="ECO:0007669"/>
    <property type="project" value="TreeGrafter"/>
</dbReference>
<dbReference type="SUPFAM" id="SSF46689">
    <property type="entry name" value="Homeodomain-like"/>
    <property type="match status" value="1"/>
</dbReference>
<dbReference type="SUPFAM" id="SSF48498">
    <property type="entry name" value="Tetracyclin repressor-like, C-terminal domain"/>
    <property type="match status" value="1"/>
</dbReference>
<dbReference type="OrthoDB" id="116240at2"/>
<keyword evidence="1 2" id="KW-0238">DNA-binding</keyword>
<proteinExistence type="predicted"/>
<evidence type="ECO:0000256" key="2">
    <source>
        <dbReference type="PROSITE-ProRule" id="PRU00335"/>
    </source>
</evidence>
<dbReference type="RefSeq" id="WP_045669555.1">
    <property type="nucleotide sequence ID" value="NZ_CP011058.1"/>
</dbReference>
<dbReference type="HOGENOM" id="CLU_069356_23_1_9"/>
<dbReference type="InterPro" id="IPR050109">
    <property type="entry name" value="HTH-type_TetR-like_transc_reg"/>
</dbReference>
<dbReference type="Pfam" id="PF00440">
    <property type="entry name" value="TetR_N"/>
    <property type="match status" value="1"/>
</dbReference>
<dbReference type="PANTHER" id="PTHR30055">
    <property type="entry name" value="HTH-TYPE TRANSCRIPTIONAL REGULATOR RUTR"/>
    <property type="match status" value="1"/>
</dbReference>
<dbReference type="STRING" id="1126833.VN24_05300"/>
<dbReference type="PATRIC" id="fig|1126833.4.peg.1173"/>
<feature type="DNA-binding region" description="H-T-H motif" evidence="2">
    <location>
        <begin position="29"/>
        <end position="48"/>
    </location>
</feature>
<name>A0A0D5NFI2_9BACL</name>
<dbReference type="Gene3D" id="1.10.357.10">
    <property type="entry name" value="Tetracycline Repressor, domain 2"/>
    <property type="match status" value="1"/>
</dbReference>
<protein>
    <submittedName>
        <fullName evidence="4">Transcriptional regulator</fullName>
    </submittedName>
</protein>
<dbReference type="PRINTS" id="PR00455">
    <property type="entry name" value="HTHTETR"/>
</dbReference>
<sequence>MTAIRSSARQRILDVASNLFYREGIRSIGVDTIVEKSGVGKATLYRHFPTKDDLIAAYLKETDHLHWKWFDEVIAKHEGSPRAQLLALIEATVQIMMEPGYRGCALLNALAEFSEADHPAHRIAVEYKHALRLKLTQLSQQAGAHNEELADQLILVINGALASVPVFGSAGPAAQLKMIATHLIDHHLENGQRNHS</sequence>
<dbReference type="KEGG" id="pbj:VN24_05300"/>
<reference evidence="4 5" key="1">
    <citation type="journal article" date="2015" name="J. Biotechnol.">
        <title>Complete genome sequence of Paenibacillus beijingensis 7188(T) (=DSM 24997(T)), a novel rhizobacterium from jujube garden soil.</title>
        <authorList>
            <person name="Kwak Y."/>
            <person name="Shin J.H."/>
        </authorList>
    </citation>
    <scope>NUCLEOTIDE SEQUENCE [LARGE SCALE GENOMIC DNA]</scope>
    <source>
        <strain evidence="4 5">DSM 24997</strain>
    </source>
</reference>
<gene>
    <name evidence="4" type="ORF">VN24_05300</name>
</gene>
<dbReference type="Proteomes" id="UP000032633">
    <property type="component" value="Chromosome"/>
</dbReference>
<evidence type="ECO:0000313" key="5">
    <source>
        <dbReference type="Proteomes" id="UP000032633"/>
    </source>
</evidence>
<dbReference type="GO" id="GO:0003700">
    <property type="term" value="F:DNA-binding transcription factor activity"/>
    <property type="evidence" value="ECO:0007669"/>
    <property type="project" value="TreeGrafter"/>
</dbReference>
<keyword evidence="5" id="KW-1185">Reference proteome</keyword>
<evidence type="ECO:0000256" key="1">
    <source>
        <dbReference type="ARBA" id="ARBA00023125"/>
    </source>
</evidence>
<organism evidence="4 5">
    <name type="scientific">Paenibacillus beijingensis</name>
    <dbReference type="NCBI Taxonomy" id="1126833"/>
    <lineage>
        <taxon>Bacteria</taxon>
        <taxon>Bacillati</taxon>
        <taxon>Bacillota</taxon>
        <taxon>Bacilli</taxon>
        <taxon>Bacillales</taxon>
        <taxon>Paenibacillaceae</taxon>
        <taxon>Paenibacillus</taxon>
    </lineage>
</organism>
<dbReference type="InterPro" id="IPR009057">
    <property type="entry name" value="Homeodomain-like_sf"/>
</dbReference>
<accession>A0A0D5NFI2</accession>
<feature type="domain" description="HTH tetR-type" evidence="3">
    <location>
        <begin position="6"/>
        <end position="66"/>
    </location>
</feature>